<keyword evidence="3" id="KW-1185">Reference proteome</keyword>
<comment type="caution">
    <text evidence="2">The sequence shown here is derived from an EMBL/GenBank/DDBJ whole genome shotgun (WGS) entry which is preliminary data.</text>
</comment>
<name>A0ABV9N1P3_9FLAO</name>
<evidence type="ECO:0000256" key="1">
    <source>
        <dbReference type="SAM" id="SignalP"/>
    </source>
</evidence>
<proteinExistence type="predicted"/>
<dbReference type="NCBIfam" id="TIGR04131">
    <property type="entry name" value="Bac_Flav_CTERM"/>
    <property type="match status" value="1"/>
</dbReference>
<dbReference type="InterPro" id="IPR026341">
    <property type="entry name" value="T9SS_type_B"/>
</dbReference>
<evidence type="ECO:0000313" key="2">
    <source>
        <dbReference type="EMBL" id="MFC4720893.1"/>
    </source>
</evidence>
<sequence>MKKNIFFLLLFTCVMCSISFSQQISIDNTVSAQQLIQDNFGQGCVQVSNISSQVNGQVNGFNSFGYFDGSGTNFPFQNGIVLSTGNAVSGANGVNGTVLSEGDATWSTDPDLETALGLTGTLNATSIEFDFISISNQVQFNYIFASEEYNPPYECQFTDSFVFLITEAGSGNPYTNIAVVPGTFTPVNANTVHPDLQPYCAAQNPQYFDGYNLGNTNFNGRTTVMTATAAIVPNVQYHIKLIIADQNDQSFDSAVFIEGNSFNASVDLGEDLSTCAGSVTLDADIGNATATYSWYLNGSIMNGEVLPTLNVTQSGTYRVLVSIPLGNTVCELEDTVTLTLSSTQTASPISNYNICDDPSSDGVEIFDLSTKNAEVAAAVPPSNYTISYHLTSLDAQNNSNPILVPIQNTSNPQTIYVRIEDTNNGCLSFPTFDLVVNPLPNVATPTDLDVCDEDGTLDGITQIDLTQKDAEIVSGQPNTIVSYHFTQNDADLGLNSIGSPYTNSNRTEQLFVRVTNFSTGCYVTTTLTVSVIDQPIINEGPFYIDACDQDHDGFATFDLTSIIPDVIGSLTGVTVTFHETFNDADSGTNAIGNSTNYPNSTINEQTLYIRVEDDSTGCATITPLEIHTNLLLTYTNIVNFSLCDTDNDGIQEFDLNQIAIIIINDIPNVNITFYRTESDRDNQINPIDTSQLYTPASTPETLYIRLTSPTCSEVSEFDLLLNTVPTFNNIGSVTYCDDDQDGFTAIDLSTFDSAVTNGNTNYTVTYFLTQNDANAFVNPLPTNYTNTANPQTFYARIGDNNTGCASINSFEITVIPAPITTTPSDEIRCVNDANGIATIDLTAKISEVVADTNNRNITFHTTLTDAEGNTNAIGNPSNYSTGTRAIFIRVENATTGCYVIESFNITVNSLPIFTSISDFQICENNSDGYAGFVFSTKDAEILNGQNGKQTLYFLNQTDADNRANIINKTTPYQNLTNPQTIYVRVENLSDQNCYGTSSFTLEVGTNPQYNEPSDWFVCDDISNDGRAVFDLSTRVTEISQGIPESLNITFHTSQVNAVNGNNALPLQYENAVNPQEIFVRISNGTDCNSITSFVVNVIQAPQVNQAQPLEHCDSNYDGISTFDLTESEVDILDIRQNNIVVEYFESLNDLDNRVNVIANPQAYNNVTNPQTVYVRITNTVTNCYLAIDLDLIVNLPPNLNSFNSVELCDNPTNTYDLTQVNAIAINNPSNYDITYYNSLANANAKTNALNTNYNYQTSSDTLYIRVENPNTLCFTVHSFQLLVRPLPFANQPNDLESCDDDFDGYFTFDLSQQSAAVLGNQSSAIYIVTYHNSLVSAENGSNNLPMMYAATDQEQIFARVENSNTGCFNTTQFMTFVHPRPIVDIGDQVICLENLPLIVSAETGYAGDTYLWSTNETTPEIIISTIGSYWVTVTTPFGCETTEQFNVIESEQATIEFTQTVDFADPNRITVDVSGIGNYEFSLDHGPVQSSNVFENVSLGYHLVTVKDANGCSEVTREVVVIDVPKFMTPNNDGFFDTWHITGVETLPGTVVYIYDRYGKLLKQLSSSSKGWDGTFNGALMPSSDYWFVADVKRNDIEFQVKGHFALKR</sequence>
<keyword evidence="1" id="KW-0732">Signal</keyword>
<organism evidence="2 3">
    <name type="scientific">Geojedonia litorea</name>
    <dbReference type="NCBI Taxonomy" id="1268269"/>
    <lineage>
        <taxon>Bacteria</taxon>
        <taxon>Pseudomonadati</taxon>
        <taxon>Bacteroidota</taxon>
        <taxon>Flavobacteriia</taxon>
        <taxon>Flavobacteriales</taxon>
        <taxon>Flavobacteriaceae</taxon>
        <taxon>Geojedonia</taxon>
    </lineage>
</organism>
<dbReference type="InterPro" id="IPR049804">
    <property type="entry name" value="Choice_anch_L"/>
</dbReference>
<dbReference type="NCBIfam" id="NF038133">
    <property type="entry name" value="choice_anch_L"/>
    <property type="match status" value="1"/>
</dbReference>
<protein>
    <submittedName>
        <fullName evidence="2">Choice-of-anchor L domain-containing protein</fullName>
    </submittedName>
</protein>
<dbReference type="Proteomes" id="UP001595953">
    <property type="component" value="Unassembled WGS sequence"/>
</dbReference>
<feature type="chain" id="PRO_5045298545" evidence="1">
    <location>
        <begin position="22"/>
        <end position="1609"/>
    </location>
</feature>
<evidence type="ECO:0000313" key="3">
    <source>
        <dbReference type="Proteomes" id="UP001595953"/>
    </source>
</evidence>
<accession>A0ABV9N1P3</accession>
<dbReference type="EMBL" id="JBHSGP010000004">
    <property type="protein sequence ID" value="MFC4720893.1"/>
    <property type="molecule type" value="Genomic_DNA"/>
</dbReference>
<reference evidence="3" key="1">
    <citation type="journal article" date="2019" name="Int. J. Syst. Evol. Microbiol.">
        <title>The Global Catalogue of Microorganisms (GCM) 10K type strain sequencing project: providing services to taxonomists for standard genome sequencing and annotation.</title>
        <authorList>
            <consortium name="The Broad Institute Genomics Platform"/>
            <consortium name="The Broad Institute Genome Sequencing Center for Infectious Disease"/>
            <person name="Wu L."/>
            <person name="Ma J."/>
        </authorList>
    </citation>
    <scope>NUCLEOTIDE SEQUENCE [LARGE SCALE GENOMIC DNA]</scope>
    <source>
        <strain evidence="3">CCUG 63682</strain>
    </source>
</reference>
<gene>
    <name evidence="2" type="ORF">ACFO5O_01060</name>
</gene>
<dbReference type="Pfam" id="PF13585">
    <property type="entry name" value="CHU_C"/>
    <property type="match status" value="1"/>
</dbReference>
<dbReference type="RefSeq" id="WP_387960084.1">
    <property type="nucleotide sequence ID" value="NZ_JBHSGP010000004.1"/>
</dbReference>
<feature type="signal peptide" evidence="1">
    <location>
        <begin position="1"/>
        <end position="21"/>
    </location>
</feature>